<dbReference type="EMBL" id="AE016825">
    <property type="protein sequence ID" value="AAQ57961.1"/>
    <property type="molecule type" value="Genomic_DNA"/>
</dbReference>
<keyword evidence="2" id="KW-1185">Reference proteome</keyword>
<evidence type="ECO:0000313" key="1">
    <source>
        <dbReference type="EMBL" id="AAQ57961.1"/>
    </source>
</evidence>
<dbReference type="HOGENOM" id="CLU_2567658_0_0_4"/>
<protein>
    <submittedName>
        <fullName evidence="1">Uncharacterized protein</fullName>
    </submittedName>
</protein>
<reference evidence="1 2" key="1">
    <citation type="journal article" date="2003" name="Proc. Natl. Acad. Sci. U.S.A.">
        <title>The complete genome sequence of Chromobacterium violaceum reveals remarkable and exploitable bacterial adaptability.</title>
        <authorList>
            <person name="Vasconcelos A.T.R."/>
            <person name="de Almeida D.F."/>
            <person name="Almeida F.C."/>
            <person name="de Almeida L.G.P."/>
            <person name="de Almeida R."/>
            <person name="Goncalves J.A.A."/>
            <person name="Andrade E.M."/>
            <person name="Antonio R.V."/>
            <person name="Araripe J."/>
            <person name="de Araujo M.F.F."/>
            <person name="Filho S.A."/>
            <person name="Azevedo V."/>
            <person name="Batista A.J."/>
            <person name="Bataus L.A.M."/>
            <person name="Batista J.S."/>
            <person name="Belo A."/>
            <person name="vander Berg C."/>
            <person name="Blamey J."/>
            <person name="Bogo M."/>
            <person name="Bonato S."/>
            <person name="Bordignon J."/>
            <person name="Brito C.A."/>
            <person name="Brocchi M."/>
            <person name="Burity H.A."/>
            <person name="Camargo A.A."/>
            <person name="Cardoso D.D.P."/>
            <person name="Carneiro N.P."/>
            <person name="Carraro D.M."/>
            <person name="Carvalho C.M.B."/>
            <person name="Cascardo J.C.M."/>
            <person name="Cavada B.S."/>
            <person name="Chueire L.M.O."/>
            <person name="Pasa T.B.C."/>
            <person name="Duran N."/>
            <person name="Fagundes N."/>
            <person name="Falcao C.L."/>
            <person name="Fantinatti F."/>
            <person name="Farias I.P."/>
            <person name="Felipe M.S.S."/>
            <person name="Ferrari L.P."/>
            <person name="Ferro J.A."/>
            <person name="Ferro M.I.T."/>
            <person name="Franco G.R."/>
            <person name="Freitas N.S.A."/>
            <person name="Furlan L.R."/>
            <person name="Gazzinelli R.T."/>
            <person name="Gomes E.A."/>
            <person name="Goncalves P.R."/>
            <person name="Grangeiro T.B."/>
            <person name="Grattapaglia D."/>
            <person name="Grisard E.C."/>
            <person name="Guimaraes C.T."/>
            <person name="Hanna E.S."/>
            <person name="Hungria M."/>
            <person name="Jardim S.N."/>
            <person name="Laurino J."/>
            <person name="Leoi L.C.T."/>
            <person name="Fassarella L."/>
            <person name="Lima A."/>
            <person name="Loureiro M.F."/>
            <person name="Lyra M.C.P."/>
            <person name="Macedo M."/>
            <person name="Madeira H.M.F."/>
            <person name="Manfio G.P."/>
            <person name="Maranhao A.Q."/>
            <person name="Martins W.S."/>
            <person name="di Mauro S.M.Z."/>
            <person name="de Medeiros S.R.B."/>
            <person name="Meissner R.D.V."/>
            <person name="Menck C.F.M."/>
            <person name="Moreira M.A.M."/>
            <person name="Nascimento F.F."/>
            <person name="Nicolas M.F."/>
            <person name="Oliveira J.G."/>
            <person name="Oliveira S.C."/>
            <person name="Paixao R.F.C."/>
            <person name="Parente J.A."/>
            <person name="Pedrosa F.O."/>
            <person name="Pena S.J.D."/>
            <person name="Perreira J.O."/>
            <person name="Perreira M."/>
            <person name="Pinto L.S.R.C."/>
            <person name="Pinto L.S."/>
            <person name="Porto J.I.R."/>
            <person name="Potrich D.P."/>
            <person name="Neto C.E.R."/>
            <person name="Reis A.M.M."/>
            <person name="Rigo L.U."/>
            <person name="Rondinelli E."/>
            <person name="dos Santos E.B.P."/>
            <person name="Santos F.R."/>
            <person name="Schneider M.P.C."/>
            <person name="Seuanez H.N."/>
            <person name="Silva A.M.R."/>
            <person name="da Silva A.L.C."/>
            <person name="Silva D.W."/>
            <person name="Silva R."/>
            <person name="Simoes I.C."/>
            <person name="Simon D."/>
            <person name="Soares C.M.A."/>
            <person name="Soares R.B.A."/>
            <person name="Souza E.M."/>
            <person name="Souza K.R.L."/>
            <person name="Souza R.C."/>
            <person name="Steffens M.B.R."/>
            <person name="Steindel M."/>
            <person name="Teixeira S.R."/>
            <person name="Urmenyi T."/>
            <person name="Vettore A."/>
            <person name="Wassem R."/>
            <person name="Zaha A."/>
            <person name="Simpson A.J.G."/>
        </authorList>
    </citation>
    <scope>NUCLEOTIDE SEQUENCE [LARGE SCALE GENOMIC DNA]</scope>
    <source>
        <strain evidence="2">ATCC 12472 / DSM 30191 / JCM 1249 / NBRC 12614 / NCIMB 9131 / NCTC 9757</strain>
    </source>
</reference>
<accession>Q7P1D1</accession>
<gene>
    <name evidence="1" type="ordered locus">CV_0282</name>
</gene>
<name>Q7P1D1_CHRVO</name>
<evidence type="ECO:0000313" key="2">
    <source>
        <dbReference type="Proteomes" id="UP000001424"/>
    </source>
</evidence>
<dbReference type="AlphaFoldDB" id="Q7P1D1"/>
<organism evidence="1 2">
    <name type="scientific">Chromobacterium violaceum (strain ATCC 12472 / DSM 30191 / JCM 1249 / CCUG 213 / NBRC 12614 / NCIMB 9131 / NCTC 9757 / MK)</name>
    <dbReference type="NCBI Taxonomy" id="243365"/>
    <lineage>
        <taxon>Bacteria</taxon>
        <taxon>Pseudomonadati</taxon>
        <taxon>Pseudomonadota</taxon>
        <taxon>Betaproteobacteria</taxon>
        <taxon>Neisseriales</taxon>
        <taxon>Chromobacteriaceae</taxon>
        <taxon>Chromobacterium</taxon>
    </lineage>
</organism>
<dbReference type="Proteomes" id="UP000001424">
    <property type="component" value="Chromosome"/>
</dbReference>
<sequence length="81" mass="8253">MSCSDSGTLGGTAGLSKGRTLASWALANALANTSASVGMSGLSMAESFGVVEWIARGFPLRPRKCLGRTFIINANSTEGVS</sequence>
<proteinExistence type="predicted"/>
<dbReference type="KEGG" id="cvi:CV_0282"/>